<keyword evidence="1" id="KW-0812">Transmembrane</keyword>
<accession>A0A7T9I1M1</accession>
<gene>
    <name evidence="3" type="ORF">IPJ89_05415</name>
</gene>
<reference evidence="3" key="1">
    <citation type="submission" date="2020-11" db="EMBL/GenBank/DDBJ databases">
        <title>Connecting structure to function with the recovery of over 1000 high-quality activated sludge metagenome-assembled genomes encoding full-length rRNA genes using long-read sequencing.</title>
        <authorList>
            <person name="Singleton C.M."/>
            <person name="Petriglieri F."/>
            <person name="Kristensen J.M."/>
            <person name="Kirkegaard R.H."/>
            <person name="Michaelsen T.Y."/>
            <person name="Andersen M.H."/>
            <person name="Karst S.M."/>
            <person name="Dueholm M.S."/>
            <person name="Nielsen P.H."/>
            <person name="Albertsen M."/>
        </authorList>
    </citation>
    <scope>NUCLEOTIDE SEQUENCE</scope>
    <source>
        <strain evidence="3">Fred_18-Q3-R57-64_BAT3C.431</strain>
    </source>
</reference>
<evidence type="ECO:0000256" key="1">
    <source>
        <dbReference type="SAM" id="Phobius"/>
    </source>
</evidence>
<feature type="domain" description="DUF6259" evidence="2">
    <location>
        <begin position="294"/>
        <end position="608"/>
    </location>
</feature>
<dbReference type="Proteomes" id="UP000596004">
    <property type="component" value="Chromosome"/>
</dbReference>
<evidence type="ECO:0000259" key="2">
    <source>
        <dbReference type="Pfam" id="PF19773"/>
    </source>
</evidence>
<dbReference type="InterPro" id="IPR046226">
    <property type="entry name" value="DUF6259"/>
</dbReference>
<sequence>MVIPAHTRAQGAMEYLLLIGGAVLLATLVMIVLLWGAVPYGNGVIQNAVGASHQTVLNGSGLADPVPLPAGAFSVGSSTSYLLFDNAAPTGSLQLTQLVSPIQSFDFPAGSLWKIGFQNRGTQSISIVDSMTVGLPVSVINGNPTQFIWDNVEVEPGSGAFAQVRLLVSRNGGDFEFRTRVQLPVGYDVESLHFPELRFLPQGSGADDYFITSWQGGQRVENPYANLSIPSSTGSPGANALGMFAVYDNPSRTGLYWSLQDGGGYTKSIYIGSTGSDFEWDATHFVPIPTPSTYETPYPLLVSAFAGNWYDAAQKYRAWALAQPMSSRGKWETSSLVSSHAKDARALLLLSSPQSNSDYTSYLVEIDAAVQRFGTDHLLVHWYSWHQHPFDNDWPDHLEKPTFAPAVNQAFTAHPNLGILPYYFPGSWDVELGMSSNASYPTPPHATSYPYTPAIAAMACAKEDGTPRLQGPGTAGWTTVTLDPSFPQARAIESQVALDLIANNGVNGIYLDAYSGSDARLCFNDPVSSGHPKNGGTYWTQNKRLVIEELRDASRAQVSDFVVTSENLDEHLIPALDVMNMYPLYFSNNGLSSFLPVPVFSAVYHDYIPLMTIDGLDPTSADSDPFIQLSQRAIIANYYHFGLMPVFSNWQLPNLFLFDTTASNFNSNLLPQLSFSENLLDSYAFTQPYVRFGQMLRPVAGTWQDTLQIAPADVTDPSVSVWRAGNGKVGVVMVNPNTVVGARAGVMNLVDYGFAPTQSVPLTLTSTMNPIPMAVGSVSGSIDLSTYSVPPMGVVLLELG</sequence>
<evidence type="ECO:0000313" key="3">
    <source>
        <dbReference type="EMBL" id="QQR92555.1"/>
    </source>
</evidence>
<proteinExistence type="predicted"/>
<dbReference type="EMBL" id="CP064981">
    <property type="protein sequence ID" value="QQR92555.1"/>
    <property type="molecule type" value="Genomic_DNA"/>
</dbReference>
<feature type="transmembrane region" description="Helical" evidence="1">
    <location>
        <begin position="15"/>
        <end position="38"/>
    </location>
</feature>
<organism evidence="3">
    <name type="scientific">Candidatus Iainarchaeum sp</name>
    <dbReference type="NCBI Taxonomy" id="3101447"/>
    <lineage>
        <taxon>Archaea</taxon>
        <taxon>Candidatus Iainarchaeota</taxon>
        <taxon>Candidatus Iainarchaeia</taxon>
        <taxon>Candidatus Iainarchaeales</taxon>
        <taxon>Candidatus Iainarchaeaceae</taxon>
        <taxon>Candidatus Iainarchaeum</taxon>
    </lineage>
</organism>
<keyword evidence="1" id="KW-1133">Transmembrane helix</keyword>
<dbReference type="Pfam" id="PF19773">
    <property type="entry name" value="DUF6259"/>
    <property type="match status" value="1"/>
</dbReference>
<protein>
    <recommendedName>
        <fullName evidence="2">DUF6259 domain-containing protein</fullName>
    </recommendedName>
</protein>
<name>A0A7T9I1M1_9ARCH</name>
<keyword evidence="1" id="KW-0472">Membrane</keyword>
<dbReference type="AlphaFoldDB" id="A0A7T9I1M1"/>